<evidence type="ECO:0000256" key="3">
    <source>
        <dbReference type="ARBA" id="ARBA00022833"/>
    </source>
</evidence>
<dbReference type="PROSITE" id="PS50865">
    <property type="entry name" value="ZF_MYND_2"/>
    <property type="match status" value="1"/>
</dbReference>
<comment type="caution">
    <text evidence="7">The sequence shown here is derived from an EMBL/GenBank/DDBJ whole genome shotgun (WGS) entry which is preliminary data.</text>
</comment>
<dbReference type="PROSITE" id="PS01360">
    <property type="entry name" value="ZF_MYND_1"/>
    <property type="match status" value="1"/>
</dbReference>
<dbReference type="Proteomes" id="UP001431209">
    <property type="component" value="Unassembled WGS sequence"/>
</dbReference>
<gene>
    <name evidence="7" type="ORF">AKO1_013227</name>
</gene>
<dbReference type="InterPro" id="IPR002893">
    <property type="entry name" value="Znf_MYND"/>
</dbReference>
<feature type="region of interest" description="Disordered" evidence="5">
    <location>
        <begin position="848"/>
        <end position="882"/>
    </location>
</feature>
<evidence type="ECO:0000256" key="4">
    <source>
        <dbReference type="PROSITE-ProRule" id="PRU00134"/>
    </source>
</evidence>
<keyword evidence="3" id="KW-0862">Zinc</keyword>
<sequence>MEWLSSRTEAEKIQLFSTGIKQTQTNVTPDEQLFFKKVQTMVTKKYSQFCTILDSIDFIHSAYSVHNVTIEVILGQAQFIITDYEVAVHSAPLLRIINEYQPTDSDTFHLLTKTLKFINLFFIGVCNTWLQAWDSKTSTQTLFTSSQLKRSNKHCKHCPKLSDQLSHPIIIKDWNSTLERISDEQHDDFFRVSGLLKASVEQSKYQMLLNEENIMQYMCGIITGQKTSKSGLDTELKELIISSMANLFSHPNAYKLFRNDACKPQAYQLVLSFVEESRRQLTCSPARLRFISNLISSCDAEASLILVEPIFTLYLPFMWEHQSLLFTDYQFMRALCSFCSIPHFNDRIMECGFEKLLFQISTDPKCSRAIKELACSARHYLFKSLNISDLTGSEVFNVDVAKYSLGEFDVSDEDLLKLDSLKPFEHLFVSCCVEQSRIFVMGMKKISNKFASDHPFASRYPLAMFSLMCDCYTGELCSGDMVYIGNNNYEDINKMRAGPCNNGILFTNMDKESFLNLIVTVKSRTNLNYITPNERDLFDFILEDDPVCTSEMHFGKLDSIYGGYVLDPQTKFDAFGTWRDIINSPIFDKISFSRGDFEEVGMTLLYPVQAHKHDKNIFGSTVLPSPNNQSRKFIYHVAQLMSSSTAQRECLNKVLLHACYLLNFYNKRNAAGACYLTAKRVLDPRVCLTQIPFVLALIEKSMYHQVSHPIDLSSPVLKKLYEETRHDLPKAIVSMIINVSSAVPRRLNPNQNMIDIYTHCLMTVFCNYKEHNNKIKDVIVLREEFDSSFNDLCIKHSRFNEQHWKLLHSMVVPGVITLLCSKWSEIEEENYEEYFDKFSERVDLVLEETDTEDDDEDDEDDENEDEDEDEYEDDYEEEEQGEKDVIMCDKCQKVVAKTRCSACKNAWYCGRECQTADWKSHKVKCNIK</sequence>
<keyword evidence="2 4" id="KW-0863">Zinc-finger</keyword>
<organism evidence="7 8">
    <name type="scientific">Acrasis kona</name>
    <dbReference type="NCBI Taxonomy" id="1008807"/>
    <lineage>
        <taxon>Eukaryota</taxon>
        <taxon>Discoba</taxon>
        <taxon>Heterolobosea</taxon>
        <taxon>Tetramitia</taxon>
        <taxon>Eutetramitia</taxon>
        <taxon>Acrasidae</taxon>
        <taxon>Acrasis</taxon>
    </lineage>
</organism>
<evidence type="ECO:0000259" key="6">
    <source>
        <dbReference type="PROSITE" id="PS50865"/>
    </source>
</evidence>
<feature type="domain" description="MYND-type" evidence="6">
    <location>
        <begin position="888"/>
        <end position="925"/>
    </location>
</feature>
<protein>
    <recommendedName>
        <fullName evidence="6">MYND-type domain-containing protein</fullName>
    </recommendedName>
</protein>
<reference evidence="7 8" key="1">
    <citation type="submission" date="2024-03" db="EMBL/GenBank/DDBJ databases">
        <title>The Acrasis kona genome and developmental transcriptomes reveal deep origins of eukaryotic multicellular pathways.</title>
        <authorList>
            <person name="Sheikh S."/>
            <person name="Fu C.-J."/>
            <person name="Brown M.W."/>
            <person name="Baldauf S.L."/>
        </authorList>
    </citation>
    <scope>NUCLEOTIDE SEQUENCE [LARGE SCALE GENOMIC DNA]</scope>
    <source>
        <strain evidence="7 8">ATCC MYA-3509</strain>
    </source>
</reference>
<accession>A0AAW2YX75</accession>
<evidence type="ECO:0000313" key="8">
    <source>
        <dbReference type="Proteomes" id="UP001431209"/>
    </source>
</evidence>
<feature type="compositionally biased region" description="Acidic residues" evidence="5">
    <location>
        <begin position="848"/>
        <end position="881"/>
    </location>
</feature>
<keyword evidence="8" id="KW-1185">Reference proteome</keyword>
<evidence type="ECO:0000313" key="7">
    <source>
        <dbReference type="EMBL" id="KAL0482096.1"/>
    </source>
</evidence>
<dbReference type="EMBL" id="JAOPGA020000819">
    <property type="protein sequence ID" value="KAL0482096.1"/>
    <property type="molecule type" value="Genomic_DNA"/>
</dbReference>
<dbReference type="Pfam" id="PF01753">
    <property type="entry name" value="zf-MYND"/>
    <property type="match status" value="1"/>
</dbReference>
<keyword evidence="1" id="KW-0479">Metal-binding</keyword>
<proteinExistence type="predicted"/>
<evidence type="ECO:0000256" key="5">
    <source>
        <dbReference type="SAM" id="MobiDB-lite"/>
    </source>
</evidence>
<dbReference type="AlphaFoldDB" id="A0AAW2YX75"/>
<evidence type="ECO:0000256" key="2">
    <source>
        <dbReference type="ARBA" id="ARBA00022771"/>
    </source>
</evidence>
<evidence type="ECO:0000256" key="1">
    <source>
        <dbReference type="ARBA" id="ARBA00022723"/>
    </source>
</evidence>
<dbReference type="Gene3D" id="6.10.140.2220">
    <property type="match status" value="1"/>
</dbReference>
<dbReference type="GO" id="GO:0008270">
    <property type="term" value="F:zinc ion binding"/>
    <property type="evidence" value="ECO:0007669"/>
    <property type="project" value="UniProtKB-KW"/>
</dbReference>
<dbReference type="SUPFAM" id="SSF144232">
    <property type="entry name" value="HIT/MYND zinc finger-like"/>
    <property type="match status" value="1"/>
</dbReference>
<name>A0AAW2YX75_9EUKA</name>